<feature type="region of interest" description="Disordered" evidence="1">
    <location>
        <begin position="479"/>
        <end position="500"/>
    </location>
</feature>
<dbReference type="SUPFAM" id="SSF47923">
    <property type="entry name" value="Ypt/Rab-GAP domain of gyp1p"/>
    <property type="match status" value="2"/>
</dbReference>
<evidence type="ECO:0000259" key="2">
    <source>
        <dbReference type="Pfam" id="PF00566"/>
    </source>
</evidence>
<evidence type="ECO:0000256" key="1">
    <source>
        <dbReference type="SAM" id="MobiDB-lite"/>
    </source>
</evidence>
<feature type="region of interest" description="Disordered" evidence="1">
    <location>
        <begin position="69"/>
        <end position="102"/>
    </location>
</feature>
<evidence type="ECO:0000313" key="4">
    <source>
        <dbReference type="Proteomes" id="UP000694542"/>
    </source>
</evidence>
<dbReference type="Gene3D" id="1.10.8.270">
    <property type="entry name" value="putative rabgap domain of human tbc1 domain family member 14 like domains"/>
    <property type="match status" value="1"/>
</dbReference>
<feature type="region of interest" description="Disordered" evidence="1">
    <location>
        <begin position="546"/>
        <end position="568"/>
    </location>
</feature>
<feature type="region of interest" description="Disordered" evidence="1">
    <location>
        <begin position="330"/>
        <end position="375"/>
    </location>
</feature>
<dbReference type="AlphaFoldDB" id="A0A8C0QDJ8"/>
<reference evidence="3" key="2">
    <citation type="submission" date="2025-08" db="UniProtKB">
        <authorList>
            <consortium name="Ensembl"/>
        </authorList>
    </citation>
    <scope>IDENTIFICATION</scope>
</reference>
<sequence length="568" mass="61487">MGLWLLQEVGYSQSMSEIAAILLMFLPEEDAFWALAQLMTNDRHAMHGRGPPGRWAGGESGGPPCRLLHWGAGGDPPTRPPTGKGPASLETLGSRSHGHPPHRLQALHSRYSPSLPPGCLLARQAPLPAHGHTGPRGQRLPLLGVPSLTPKPHRRPCMPITLPMACTRCPSGLGTRLSRGSPCRREGAGSAGPGPQPPAHAPRGLFEHEGPRAPRPRPGRQPCPLGRVGPVRALREVGTRGSVCGGRPLPRHPPPRLVQEEALTVGTWGLLRFLRPGLPEAPQVPGSSRARPPKSSPQPEEAHGEWELLRLRPRGPGQGVGGTALRAAQSWGHVPPSGARGRPRGWAGPWGARPPSSRGRGVGPEHLLPSRQDEEQMSTDIYTPKCFLQCFLGRTPFLLTLKLWDAYVFDGERVLTAMAYTILKVHRKRLLKLPLEGLQEFLQDSLAQPWALEDEAVLRHLRASMTQLWRTRCDLPPQVGSGPRPLPTRPAGAAHRGQSLWGPRPHLWGSPLLLQPRGPQAKAERAGTHCRAWAPVWGAEHRVRPGGHAGAVRTPGAPSGGHTACWRR</sequence>
<proteinExistence type="predicted"/>
<accession>A0A8C0QDJ8</accession>
<feature type="region of interest" description="Disordered" evidence="1">
    <location>
        <begin position="279"/>
        <end position="307"/>
    </location>
</feature>
<reference evidence="3" key="1">
    <citation type="submission" date="2018-10" db="EMBL/GenBank/DDBJ databases">
        <title>De novo assembly of a Great Dane genome.</title>
        <authorList>
            <person name="Kidd J.M."/>
            <person name="Pendleton A.L."/>
            <person name="Shen F."/>
            <person name="Emery S."/>
        </authorList>
    </citation>
    <scope>NUCLEOTIDE SEQUENCE [LARGE SCALE GENOMIC DNA]</scope>
    <source>
        <strain evidence="3">Great Dane</strain>
    </source>
</reference>
<protein>
    <recommendedName>
        <fullName evidence="2">Rab-GAP TBC domain-containing protein</fullName>
    </recommendedName>
</protein>
<dbReference type="Gene3D" id="1.10.472.80">
    <property type="entry name" value="Ypt/Rab-GAP domain of gyp1p, domain 3"/>
    <property type="match status" value="1"/>
</dbReference>
<dbReference type="PANTHER" id="PTHR47219:SF25">
    <property type="entry name" value="RAB-GAP TBC DOMAIN-CONTAINING PROTEIN"/>
    <property type="match status" value="1"/>
</dbReference>
<dbReference type="Proteomes" id="UP000694542">
    <property type="component" value="Chromosome 3"/>
</dbReference>
<feature type="region of interest" description="Disordered" evidence="1">
    <location>
        <begin position="175"/>
        <end position="227"/>
    </location>
</feature>
<dbReference type="InterPro" id="IPR000195">
    <property type="entry name" value="Rab-GAP-TBC_dom"/>
</dbReference>
<feature type="compositionally biased region" description="Low complexity" evidence="1">
    <location>
        <begin position="335"/>
        <end position="356"/>
    </location>
</feature>
<evidence type="ECO:0000313" key="3">
    <source>
        <dbReference type="Ensembl" id="ENSCAFP00040007197.1"/>
    </source>
</evidence>
<feature type="domain" description="Rab-GAP TBC" evidence="2">
    <location>
        <begin position="7"/>
        <end position="43"/>
    </location>
</feature>
<dbReference type="InterPro" id="IPR050302">
    <property type="entry name" value="Rab_GAP_TBC_domain"/>
</dbReference>
<name>A0A8C0QDJ8_CANLF</name>
<organism evidence="3 4">
    <name type="scientific">Canis lupus familiaris</name>
    <name type="common">Dog</name>
    <name type="synonym">Canis familiaris</name>
    <dbReference type="NCBI Taxonomy" id="9615"/>
    <lineage>
        <taxon>Eukaryota</taxon>
        <taxon>Metazoa</taxon>
        <taxon>Chordata</taxon>
        <taxon>Craniata</taxon>
        <taxon>Vertebrata</taxon>
        <taxon>Euteleostomi</taxon>
        <taxon>Mammalia</taxon>
        <taxon>Eutheria</taxon>
        <taxon>Laurasiatheria</taxon>
        <taxon>Carnivora</taxon>
        <taxon>Caniformia</taxon>
        <taxon>Canidae</taxon>
        <taxon>Canis</taxon>
    </lineage>
</organism>
<dbReference type="Ensembl" id="ENSCAFT00040008278.1">
    <property type="protein sequence ID" value="ENSCAFP00040007197.1"/>
    <property type="gene ID" value="ENSCAFG00040004349.1"/>
</dbReference>
<dbReference type="PANTHER" id="PTHR47219">
    <property type="entry name" value="RAB GTPASE-ACTIVATING PROTEIN 1-LIKE"/>
    <property type="match status" value="1"/>
</dbReference>
<dbReference type="InterPro" id="IPR035969">
    <property type="entry name" value="Rab-GAP_TBC_sf"/>
</dbReference>
<feature type="domain" description="Rab-GAP TBC" evidence="2">
    <location>
        <begin position="373"/>
        <end position="431"/>
    </location>
</feature>
<dbReference type="Pfam" id="PF00566">
    <property type="entry name" value="RabGAP-TBC"/>
    <property type="match status" value="2"/>
</dbReference>